<dbReference type="EMBL" id="BAAATD010000020">
    <property type="protein sequence ID" value="GAA2636169.1"/>
    <property type="molecule type" value="Genomic_DNA"/>
</dbReference>
<dbReference type="RefSeq" id="WP_344548690.1">
    <property type="nucleotide sequence ID" value="NZ_BAAATD010000020.1"/>
</dbReference>
<organism evidence="1 2">
    <name type="scientific">Actinomadura fulvescens</name>
    <dbReference type="NCBI Taxonomy" id="46160"/>
    <lineage>
        <taxon>Bacteria</taxon>
        <taxon>Bacillati</taxon>
        <taxon>Actinomycetota</taxon>
        <taxon>Actinomycetes</taxon>
        <taxon>Streptosporangiales</taxon>
        <taxon>Thermomonosporaceae</taxon>
        <taxon>Actinomadura</taxon>
    </lineage>
</organism>
<evidence type="ECO:0000313" key="1">
    <source>
        <dbReference type="EMBL" id="GAA2636169.1"/>
    </source>
</evidence>
<accession>A0ABN3QVB1</accession>
<protein>
    <submittedName>
        <fullName evidence="1">Uncharacterized protein</fullName>
    </submittedName>
</protein>
<dbReference type="Proteomes" id="UP001501509">
    <property type="component" value="Unassembled WGS sequence"/>
</dbReference>
<sequence>MYATDCGTYVVQGKIVTDTAAIGDVRDLAEDETVVEIEPSLVRHLIEHYYDHHTKG</sequence>
<gene>
    <name evidence="1" type="ORF">GCM10010411_89180</name>
</gene>
<name>A0ABN3QVB1_9ACTN</name>
<keyword evidence="2" id="KW-1185">Reference proteome</keyword>
<comment type="caution">
    <text evidence="1">The sequence shown here is derived from an EMBL/GenBank/DDBJ whole genome shotgun (WGS) entry which is preliminary data.</text>
</comment>
<proteinExistence type="predicted"/>
<evidence type="ECO:0000313" key="2">
    <source>
        <dbReference type="Proteomes" id="UP001501509"/>
    </source>
</evidence>
<reference evidence="1 2" key="1">
    <citation type="journal article" date="2019" name="Int. J. Syst. Evol. Microbiol.">
        <title>The Global Catalogue of Microorganisms (GCM) 10K type strain sequencing project: providing services to taxonomists for standard genome sequencing and annotation.</title>
        <authorList>
            <consortium name="The Broad Institute Genomics Platform"/>
            <consortium name="The Broad Institute Genome Sequencing Center for Infectious Disease"/>
            <person name="Wu L."/>
            <person name="Ma J."/>
        </authorList>
    </citation>
    <scope>NUCLEOTIDE SEQUENCE [LARGE SCALE GENOMIC DNA]</scope>
    <source>
        <strain evidence="1 2">JCM 6833</strain>
    </source>
</reference>